<reference evidence="4 5" key="1">
    <citation type="journal article" date="2019" name="Int. J. Syst. Evol. Microbiol.">
        <title>The Global Catalogue of Microorganisms (GCM) 10K type strain sequencing project: providing services to taxonomists for standard genome sequencing and annotation.</title>
        <authorList>
            <consortium name="The Broad Institute Genomics Platform"/>
            <consortium name="The Broad Institute Genome Sequencing Center for Infectious Disease"/>
            <person name="Wu L."/>
            <person name="Ma J."/>
        </authorList>
    </citation>
    <scope>NUCLEOTIDE SEQUENCE [LARGE SCALE GENOMIC DNA]</scope>
    <source>
        <strain evidence="4 5">JCM 14718</strain>
    </source>
</reference>
<dbReference type="Gene3D" id="3.40.630.30">
    <property type="match status" value="1"/>
</dbReference>
<dbReference type="InterPro" id="IPR050832">
    <property type="entry name" value="Bact_Acetyltransf"/>
</dbReference>
<evidence type="ECO:0000256" key="1">
    <source>
        <dbReference type="ARBA" id="ARBA00022679"/>
    </source>
</evidence>
<comment type="caution">
    <text evidence="4">The sequence shown here is derived from an EMBL/GenBank/DDBJ whole genome shotgun (WGS) entry which is preliminary data.</text>
</comment>
<gene>
    <name evidence="4" type="ORF">GCM10009765_68580</name>
</gene>
<dbReference type="CDD" id="cd04301">
    <property type="entry name" value="NAT_SF"/>
    <property type="match status" value="1"/>
</dbReference>
<dbReference type="Proteomes" id="UP001500618">
    <property type="component" value="Unassembled WGS sequence"/>
</dbReference>
<evidence type="ECO:0000313" key="5">
    <source>
        <dbReference type="Proteomes" id="UP001500618"/>
    </source>
</evidence>
<keyword evidence="1" id="KW-0808">Transferase</keyword>
<dbReference type="PANTHER" id="PTHR43877:SF2">
    <property type="entry name" value="AMINOALKYLPHOSPHONATE N-ACETYLTRANSFERASE-RELATED"/>
    <property type="match status" value="1"/>
</dbReference>
<dbReference type="InterPro" id="IPR016181">
    <property type="entry name" value="Acyl_CoA_acyltransferase"/>
</dbReference>
<sequence>MVDVNGASTSSELAEWSVAPEPVAGPDATDLLRLYFTELIVRYSRRTATEAEIDEALADEPSADLVPPTGLFLVARYRNQPVGCVGLKVLTPQITELKRVFIREPYRGLGGGSRVLDAIEQAARALGATAMRLDVRADLVEARRLYARNGYVEIAPYSDARYADHWLEKQLRHPTSQADH</sequence>
<dbReference type="PROSITE" id="PS51186">
    <property type="entry name" value="GNAT"/>
    <property type="match status" value="1"/>
</dbReference>
<accession>A0ABN2IQ66</accession>
<dbReference type="EMBL" id="BAAANY010000034">
    <property type="protein sequence ID" value="GAA1709506.1"/>
    <property type="molecule type" value="Genomic_DNA"/>
</dbReference>
<protein>
    <submittedName>
        <fullName evidence="4">GNAT family N-acetyltransferase</fullName>
    </submittedName>
</protein>
<evidence type="ECO:0000313" key="4">
    <source>
        <dbReference type="EMBL" id="GAA1709506.1"/>
    </source>
</evidence>
<name>A0ABN2IQ66_9ACTN</name>
<dbReference type="Pfam" id="PF00583">
    <property type="entry name" value="Acetyltransf_1"/>
    <property type="match status" value="1"/>
</dbReference>
<feature type="domain" description="N-acetyltransferase" evidence="3">
    <location>
        <begin position="21"/>
        <end position="172"/>
    </location>
</feature>
<proteinExistence type="predicted"/>
<keyword evidence="2" id="KW-0012">Acyltransferase</keyword>
<dbReference type="PANTHER" id="PTHR43877">
    <property type="entry name" value="AMINOALKYLPHOSPHONATE N-ACETYLTRANSFERASE-RELATED-RELATED"/>
    <property type="match status" value="1"/>
</dbReference>
<evidence type="ECO:0000256" key="2">
    <source>
        <dbReference type="ARBA" id="ARBA00023315"/>
    </source>
</evidence>
<dbReference type="RefSeq" id="WP_163573544.1">
    <property type="nucleotide sequence ID" value="NZ_WOTO01000085.1"/>
</dbReference>
<keyword evidence="5" id="KW-1185">Reference proteome</keyword>
<evidence type="ECO:0000259" key="3">
    <source>
        <dbReference type="PROSITE" id="PS51186"/>
    </source>
</evidence>
<dbReference type="InterPro" id="IPR000182">
    <property type="entry name" value="GNAT_dom"/>
</dbReference>
<organism evidence="4 5">
    <name type="scientific">Fodinicola feengrottensis</name>
    <dbReference type="NCBI Taxonomy" id="435914"/>
    <lineage>
        <taxon>Bacteria</taxon>
        <taxon>Bacillati</taxon>
        <taxon>Actinomycetota</taxon>
        <taxon>Actinomycetes</taxon>
        <taxon>Mycobacteriales</taxon>
        <taxon>Fodinicola</taxon>
    </lineage>
</organism>
<dbReference type="SUPFAM" id="SSF55729">
    <property type="entry name" value="Acyl-CoA N-acyltransferases (Nat)"/>
    <property type="match status" value="1"/>
</dbReference>